<sequence length="148" mass="17478">MAETLAFTKILNLCENEKDIAQKAYYQSMNSFEKTASELYTLLRKKENAEESYDFYIQSPTPIEQIKVQALYIEKLNKQINELQQVVQRARNDMESKQVSLSDAHVEVKKFEKIIEIRNDADEKLKKRVESNFMDEISITQYFGHKNR</sequence>
<dbReference type="RefSeq" id="WP_379495628.1">
    <property type="nucleotide sequence ID" value="NZ_JBHSAO010000001.1"/>
</dbReference>
<evidence type="ECO:0000256" key="6">
    <source>
        <dbReference type="ARBA" id="ARBA00022500"/>
    </source>
</evidence>
<comment type="similarity">
    <text evidence="2">Belongs to the FliJ family.</text>
</comment>
<proteinExistence type="inferred from homology"/>
<keyword evidence="11" id="KW-0175">Coiled coil</keyword>
<reference evidence="13" key="1">
    <citation type="journal article" date="2019" name="Int. J. Syst. Evol. Microbiol.">
        <title>The Global Catalogue of Microorganisms (GCM) 10K type strain sequencing project: providing services to taxonomists for standard genome sequencing and annotation.</title>
        <authorList>
            <consortium name="The Broad Institute Genomics Platform"/>
            <consortium name="The Broad Institute Genome Sequencing Center for Infectious Disease"/>
            <person name="Wu L."/>
            <person name="Ma J."/>
        </authorList>
    </citation>
    <scope>NUCLEOTIDE SEQUENCE [LARGE SCALE GENOMIC DNA]</scope>
    <source>
        <strain evidence="13">IBRC-M 10703</strain>
    </source>
</reference>
<evidence type="ECO:0000313" key="13">
    <source>
        <dbReference type="Proteomes" id="UP001595772"/>
    </source>
</evidence>
<evidence type="ECO:0000256" key="4">
    <source>
        <dbReference type="ARBA" id="ARBA00022448"/>
    </source>
</evidence>
<evidence type="ECO:0000256" key="7">
    <source>
        <dbReference type="ARBA" id="ARBA00022795"/>
    </source>
</evidence>
<evidence type="ECO:0000256" key="11">
    <source>
        <dbReference type="SAM" id="Coils"/>
    </source>
</evidence>
<dbReference type="Gene3D" id="1.10.287.1700">
    <property type="match status" value="1"/>
</dbReference>
<evidence type="ECO:0000256" key="8">
    <source>
        <dbReference type="ARBA" id="ARBA00022927"/>
    </source>
</evidence>
<evidence type="ECO:0000256" key="1">
    <source>
        <dbReference type="ARBA" id="ARBA00004413"/>
    </source>
</evidence>
<evidence type="ECO:0000256" key="5">
    <source>
        <dbReference type="ARBA" id="ARBA00022475"/>
    </source>
</evidence>
<comment type="caution">
    <text evidence="12">The sequence shown here is derived from an EMBL/GenBank/DDBJ whole genome shotgun (WGS) entry which is preliminary data.</text>
</comment>
<keyword evidence="5" id="KW-1003">Cell membrane</keyword>
<keyword evidence="8" id="KW-0653">Protein transport</keyword>
<dbReference type="Proteomes" id="UP001595772">
    <property type="component" value="Unassembled WGS sequence"/>
</dbReference>
<name>A0ABV8GTC7_9BACI</name>
<keyword evidence="13" id="KW-1185">Reference proteome</keyword>
<dbReference type="Pfam" id="PF02050">
    <property type="entry name" value="FliJ"/>
    <property type="match status" value="1"/>
</dbReference>
<gene>
    <name evidence="12" type="primary">fliJ</name>
    <name evidence="12" type="ORF">ACFOUV_04870</name>
</gene>
<protein>
    <recommendedName>
        <fullName evidence="3">Flagellar FliJ protein</fullName>
    </recommendedName>
</protein>
<keyword evidence="4" id="KW-0813">Transport</keyword>
<evidence type="ECO:0000256" key="10">
    <source>
        <dbReference type="ARBA" id="ARBA00023225"/>
    </source>
</evidence>
<dbReference type="InterPro" id="IPR053716">
    <property type="entry name" value="Flag_assembly_chemotaxis_eff"/>
</dbReference>
<evidence type="ECO:0000313" key="12">
    <source>
        <dbReference type="EMBL" id="MFC4023150.1"/>
    </source>
</evidence>
<keyword evidence="12" id="KW-0966">Cell projection</keyword>
<keyword evidence="12" id="KW-0282">Flagellum</keyword>
<dbReference type="InterPro" id="IPR012823">
    <property type="entry name" value="Flagell_FliJ"/>
</dbReference>
<keyword evidence="12" id="KW-0969">Cilium</keyword>
<evidence type="ECO:0000256" key="2">
    <source>
        <dbReference type="ARBA" id="ARBA00010004"/>
    </source>
</evidence>
<comment type="subcellular location">
    <subcellularLocation>
        <location evidence="1">Cell membrane</location>
        <topology evidence="1">Peripheral membrane protein</topology>
        <orientation evidence="1">Cytoplasmic side</orientation>
    </subcellularLocation>
</comment>
<dbReference type="NCBIfam" id="TIGR02473">
    <property type="entry name" value="flagell_FliJ"/>
    <property type="match status" value="1"/>
</dbReference>
<dbReference type="EMBL" id="JBHSAO010000001">
    <property type="protein sequence ID" value="MFC4023150.1"/>
    <property type="molecule type" value="Genomic_DNA"/>
</dbReference>
<keyword evidence="9" id="KW-0472">Membrane</keyword>
<keyword evidence="10" id="KW-1006">Bacterial flagellum protein export</keyword>
<keyword evidence="6" id="KW-0145">Chemotaxis</keyword>
<feature type="coiled-coil region" evidence="11">
    <location>
        <begin position="73"/>
        <end position="100"/>
    </location>
</feature>
<evidence type="ECO:0000256" key="3">
    <source>
        <dbReference type="ARBA" id="ARBA00020392"/>
    </source>
</evidence>
<keyword evidence="7" id="KW-1005">Bacterial flagellum biogenesis</keyword>
<evidence type="ECO:0000256" key="9">
    <source>
        <dbReference type="ARBA" id="ARBA00023136"/>
    </source>
</evidence>
<organism evidence="12 13">
    <name type="scientific">Oceanobacillus longus</name>
    <dbReference type="NCBI Taxonomy" id="930120"/>
    <lineage>
        <taxon>Bacteria</taxon>
        <taxon>Bacillati</taxon>
        <taxon>Bacillota</taxon>
        <taxon>Bacilli</taxon>
        <taxon>Bacillales</taxon>
        <taxon>Bacillaceae</taxon>
        <taxon>Oceanobacillus</taxon>
    </lineage>
</organism>
<accession>A0ABV8GTC7</accession>